<dbReference type="GO" id="GO:0006623">
    <property type="term" value="P:protein targeting to vacuole"/>
    <property type="evidence" value="ECO:0007669"/>
    <property type="project" value="TreeGrafter"/>
</dbReference>
<evidence type="ECO:0000256" key="7">
    <source>
        <dbReference type="PROSITE-ProRule" id="PRU00646"/>
    </source>
</evidence>
<dbReference type="PANTHER" id="PTHR13678:SF27">
    <property type="entry name" value="LD45836P"/>
    <property type="match status" value="1"/>
</dbReference>
<evidence type="ECO:0000259" key="9">
    <source>
        <dbReference type="PROSITE" id="PS51314"/>
    </source>
</evidence>
<sequence>MLIEVDDPRTVSVMGLLQHCNSSELKELLNEDARLEFIIRDSQLVKQQEGEKDVLLASNKSLAEYNLTWEPKLNVGKQKLVELYQIASQLERSREEKEKEVEGQGESISLDTAIGLLQSATLQAEEESEQLAEKFLERALDVDTFVEEFQQRRKMAHLRKVKADKMKELVAKQKHSAQQFGVINHARPAPPPPSYANQSFSGTSHPPYPIHNAAGNLPYPIFPPNNAPNIPYPMYPNSNMYPPSLLYWKAYILTRMLHINNTAKTVTLINTNAIALSDFTFSPKSLFLVF</sequence>
<evidence type="ECO:0000256" key="5">
    <source>
        <dbReference type="ARBA" id="ARBA00022927"/>
    </source>
</evidence>
<evidence type="ECO:0000313" key="11">
    <source>
        <dbReference type="Proteomes" id="UP000789390"/>
    </source>
</evidence>
<keyword evidence="3 7" id="KW-0813">Transport</keyword>
<dbReference type="GO" id="GO:0000813">
    <property type="term" value="C:ESCRT I complex"/>
    <property type="evidence" value="ECO:0007669"/>
    <property type="project" value="TreeGrafter"/>
</dbReference>
<keyword evidence="8" id="KW-0175">Coiled coil</keyword>
<comment type="function">
    <text evidence="6">Component of the ESCRT-I complex, a regulator of vesicular trafficking process. Required for the sorting of endocytic ubiquitinated cargos into multivesicular bodies. May be involved in cell growth and differentiation.</text>
</comment>
<dbReference type="Proteomes" id="UP000789390">
    <property type="component" value="Unassembled WGS sequence"/>
</dbReference>
<evidence type="ECO:0000256" key="8">
    <source>
        <dbReference type="SAM" id="Coils"/>
    </source>
</evidence>
<dbReference type="SUPFAM" id="SSF140111">
    <property type="entry name" value="Endosomal sorting complex assembly domain"/>
    <property type="match status" value="1"/>
</dbReference>
<name>A0A8J2RLQ9_9CRUS</name>
<protein>
    <recommendedName>
        <fullName evidence="9">VPS37 C-terminal domain-containing protein</fullName>
    </recommendedName>
</protein>
<evidence type="ECO:0000256" key="3">
    <source>
        <dbReference type="ARBA" id="ARBA00022448"/>
    </source>
</evidence>
<feature type="domain" description="VPS37 C-terminal" evidence="9">
    <location>
        <begin position="91"/>
        <end position="180"/>
    </location>
</feature>
<evidence type="ECO:0000256" key="4">
    <source>
        <dbReference type="ARBA" id="ARBA00022753"/>
    </source>
</evidence>
<dbReference type="PROSITE" id="PS51314">
    <property type="entry name" value="VPS37_C"/>
    <property type="match status" value="1"/>
</dbReference>
<proteinExistence type="inferred from homology"/>
<dbReference type="OrthoDB" id="10004364at2759"/>
<dbReference type="InterPro" id="IPR029012">
    <property type="entry name" value="Helix_hairpin_bin_sf"/>
</dbReference>
<keyword evidence="4" id="KW-0967">Endosome</keyword>
<evidence type="ECO:0000256" key="2">
    <source>
        <dbReference type="ARBA" id="ARBA00007617"/>
    </source>
</evidence>
<reference evidence="10" key="1">
    <citation type="submission" date="2021-11" db="EMBL/GenBank/DDBJ databases">
        <authorList>
            <person name="Schell T."/>
        </authorList>
    </citation>
    <scope>NUCLEOTIDE SEQUENCE</scope>
    <source>
        <strain evidence="10">M5</strain>
    </source>
</reference>
<feature type="coiled-coil region" evidence="8">
    <location>
        <begin position="80"/>
        <end position="107"/>
    </location>
</feature>
<dbReference type="InterPro" id="IPR009851">
    <property type="entry name" value="Mod_r"/>
</dbReference>
<comment type="caution">
    <text evidence="10">The sequence shown here is derived from an EMBL/GenBank/DDBJ whole genome shotgun (WGS) entry which is preliminary data.</text>
</comment>
<accession>A0A8J2RLQ9</accession>
<dbReference type="Pfam" id="PF07200">
    <property type="entry name" value="Mod_r"/>
    <property type="match status" value="1"/>
</dbReference>
<evidence type="ECO:0000313" key="10">
    <source>
        <dbReference type="EMBL" id="CAH0104847.1"/>
    </source>
</evidence>
<organism evidence="10 11">
    <name type="scientific">Daphnia galeata</name>
    <dbReference type="NCBI Taxonomy" id="27404"/>
    <lineage>
        <taxon>Eukaryota</taxon>
        <taxon>Metazoa</taxon>
        <taxon>Ecdysozoa</taxon>
        <taxon>Arthropoda</taxon>
        <taxon>Crustacea</taxon>
        <taxon>Branchiopoda</taxon>
        <taxon>Diplostraca</taxon>
        <taxon>Cladocera</taxon>
        <taxon>Anomopoda</taxon>
        <taxon>Daphniidae</taxon>
        <taxon>Daphnia</taxon>
    </lineage>
</organism>
<comment type="similarity">
    <text evidence="2">Belongs to the VPS37 family.</text>
</comment>
<dbReference type="GO" id="GO:0043162">
    <property type="term" value="P:ubiquitin-dependent protein catabolic process via the multivesicular body sorting pathway"/>
    <property type="evidence" value="ECO:0007669"/>
    <property type="project" value="TreeGrafter"/>
</dbReference>
<dbReference type="PANTHER" id="PTHR13678">
    <property type="entry name" value="VACUOLAR PROTEIN SORTING-ASSOCIATED PROTEIN 37"/>
    <property type="match status" value="1"/>
</dbReference>
<evidence type="ECO:0000256" key="1">
    <source>
        <dbReference type="ARBA" id="ARBA00004633"/>
    </source>
</evidence>
<dbReference type="InterPro" id="IPR037202">
    <property type="entry name" value="ESCRT_assembly_dom"/>
</dbReference>
<dbReference type="Gene3D" id="1.10.287.660">
    <property type="entry name" value="Helix hairpin bin"/>
    <property type="match status" value="1"/>
</dbReference>
<dbReference type="AlphaFoldDB" id="A0A8J2RLQ9"/>
<evidence type="ECO:0000256" key="6">
    <source>
        <dbReference type="ARBA" id="ARBA00025010"/>
    </source>
</evidence>
<keyword evidence="11" id="KW-1185">Reference proteome</keyword>
<dbReference type="GO" id="GO:0031902">
    <property type="term" value="C:late endosome membrane"/>
    <property type="evidence" value="ECO:0007669"/>
    <property type="project" value="UniProtKB-SubCell"/>
</dbReference>
<comment type="subcellular location">
    <subcellularLocation>
        <location evidence="1">Late endosome membrane</location>
        <topology evidence="1">Peripheral membrane protein</topology>
    </subcellularLocation>
</comment>
<gene>
    <name evidence="10" type="ORF">DGAL_LOCUS7776</name>
</gene>
<dbReference type="GO" id="GO:0006612">
    <property type="term" value="P:protein targeting to membrane"/>
    <property type="evidence" value="ECO:0007669"/>
    <property type="project" value="TreeGrafter"/>
</dbReference>
<keyword evidence="5 7" id="KW-0653">Protein transport</keyword>
<dbReference type="EMBL" id="CAKKLH010000157">
    <property type="protein sequence ID" value="CAH0104847.1"/>
    <property type="molecule type" value="Genomic_DNA"/>
</dbReference>